<feature type="compositionally biased region" description="Basic and acidic residues" evidence="1">
    <location>
        <begin position="216"/>
        <end position="236"/>
    </location>
</feature>
<protein>
    <submittedName>
        <fullName evidence="2">Uncharacterized protein</fullName>
    </submittedName>
</protein>
<feature type="region of interest" description="Disordered" evidence="1">
    <location>
        <begin position="1"/>
        <end position="167"/>
    </location>
</feature>
<evidence type="ECO:0000313" key="2">
    <source>
        <dbReference type="EMBL" id="AEO55036.1"/>
    </source>
</evidence>
<evidence type="ECO:0000256" key="1">
    <source>
        <dbReference type="SAM" id="MobiDB-lite"/>
    </source>
</evidence>
<feature type="compositionally biased region" description="Basic and acidic residues" evidence="1">
    <location>
        <begin position="28"/>
        <end position="38"/>
    </location>
</feature>
<dbReference type="HOGENOM" id="CLU_1176103_0_0_1"/>
<dbReference type="InParanoid" id="G2Q203"/>
<sequence length="236" mass="26261">MPFAQPPKVSSDPEIPPARPGRPRFHRRCTEDRIREGSRTPPCFFMAGKITRERKSIFRELGLDTDLPSQPYSVRDEHEFGEPTELAPASPASTHAVDEGTRNEDDGAENEAEGRPTQQKQGSSNRAESRSNPASPSETQRPWYSRLPRVRRPRIKSVSSSAPPSRMSTITRFSSIVLLIVVFLPGFSYYRGREEGTAPAVADAGVIDTPAAEARPVLERRNSPTDVSKRWAHQGE</sequence>
<dbReference type="AlphaFoldDB" id="G2Q203"/>
<organism evidence="2 3">
    <name type="scientific">Thermothelomyces thermophilus (strain ATCC 42464 / BCRC 31852 / DSM 1799)</name>
    <name type="common">Sporotrichum thermophile</name>
    <dbReference type="NCBI Taxonomy" id="573729"/>
    <lineage>
        <taxon>Eukaryota</taxon>
        <taxon>Fungi</taxon>
        <taxon>Dikarya</taxon>
        <taxon>Ascomycota</taxon>
        <taxon>Pezizomycotina</taxon>
        <taxon>Sordariomycetes</taxon>
        <taxon>Sordariomycetidae</taxon>
        <taxon>Sordariales</taxon>
        <taxon>Chaetomiaceae</taxon>
        <taxon>Thermothelomyces</taxon>
    </lineage>
</organism>
<feature type="compositionally biased region" description="Basic and acidic residues" evidence="1">
    <location>
        <begin position="50"/>
        <end position="62"/>
    </location>
</feature>
<dbReference type="RefSeq" id="XP_003660281.1">
    <property type="nucleotide sequence ID" value="XM_003660233.1"/>
</dbReference>
<dbReference type="GeneID" id="11505572"/>
<feature type="region of interest" description="Disordered" evidence="1">
    <location>
        <begin position="211"/>
        <end position="236"/>
    </location>
</feature>
<feature type="compositionally biased region" description="Low complexity" evidence="1">
    <location>
        <begin position="157"/>
        <end position="167"/>
    </location>
</feature>
<gene>
    <name evidence="2" type="ORF">MYCTH_109756</name>
</gene>
<feature type="compositionally biased region" description="Polar residues" evidence="1">
    <location>
        <begin position="116"/>
        <end position="142"/>
    </location>
</feature>
<name>G2Q203_THET4</name>
<feature type="compositionally biased region" description="Basic and acidic residues" evidence="1">
    <location>
        <begin position="96"/>
        <end position="105"/>
    </location>
</feature>
<proteinExistence type="predicted"/>
<accession>G2Q203</accession>
<evidence type="ECO:0000313" key="3">
    <source>
        <dbReference type="Proteomes" id="UP000007322"/>
    </source>
</evidence>
<keyword evidence="3" id="KW-1185">Reference proteome</keyword>
<dbReference type="VEuPathDB" id="FungiDB:MYCTH_109756"/>
<dbReference type="OrthoDB" id="10251809at2759"/>
<dbReference type="Proteomes" id="UP000007322">
    <property type="component" value="Chromosome 1"/>
</dbReference>
<dbReference type="eggNOG" id="ENOG502RYEQ">
    <property type="taxonomic scope" value="Eukaryota"/>
</dbReference>
<dbReference type="STRING" id="573729.G2Q203"/>
<dbReference type="KEGG" id="mtm:MYCTH_109756"/>
<dbReference type="EMBL" id="CP003002">
    <property type="protein sequence ID" value="AEO55036.1"/>
    <property type="molecule type" value="Genomic_DNA"/>
</dbReference>
<reference evidence="2 3" key="1">
    <citation type="journal article" date="2011" name="Nat. Biotechnol.">
        <title>Comparative genomic analysis of the thermophilic biomass-degrading fungi Myceliophthora thermophila and Thielavia terrestris.</title>
        <authorList>
            <person name="Berka R.M."/>
            <person name="Grigoriev I.V."/>
            <person name="Otillar R."/>
            <person name="Salamov A."/>
            <person name="Grimwood J."/>
            <person name="Reid I."/>
            <person name="Ishmael N."/>
            <person name="John T."/>
            <person name="Darmond C."/>
            <person name="Moisan M.-C."/>
            <person name="Henrissat B."/>
            <person name="Coutinho P.M."/>
            <person name="Lombard V."/>
            <person name="Natvig D.O."/>
            <person name="Lindquist E."/>
            <person name="Schmutz J."/>
            <person name="Lucas S."/>
            <person name="Harris P."/>
            <person name="Powlowski J."/>
            <person name="Bellemare A."/>
            <person name="Taylor D."/>
            <person name="Butler G."/>
            <person name="de Vries R.P."/>
            <person name="Allijn I.E."/>
            <person name="van den Brink J."/>
            <person name="Ushinsky S."/>
            <person name="Storms R."/>
            <person name="Powell A.J."/>
            <person name="Paulsen I.T."/>
            <person name="Elbourne L.D.H."/>
            <person name="Baker S.E."/>
            <person name="Magnuson J."/>
            <person name="LaBoissiere S."/>
            <person name="Clutterbuck A.J."/>
            <person name="Martinez D."/>
            <person name="Wogulis M."/>
            <person name="de Leon A.L."/>
            <person name="Rey M.W."/>
            <person name="Tsang A."/>
        </authorList>
    </citation>
    <scope>NUCLEOTIDE SEQUENCE [LARGE SCALE GENOMIC DNA]</scope>
    <source>
        <strain evidence="3">ATCC 42464 / BCRC 31852 / DSM 1799</strain>
    </source>
</reference>